<keyword evidence="2" id="KW-1185">Reference proteome</keyword>
<evidence type="ECO:0000313" key="1">
    <source>
        <dbReference type="EMBL" id="RXI01567.1"/>
    </source>
</evidence>
<protein>
    <submittedName>
        <fullName evidence="1">Uncharacterized protein</fullName>
    </submittedName>
</protein>
<organism evidence="1 2">
    <name type="scientific">Malus domestica</name>
    <name type="common">Apple</name>
    <name type="synonym">Pyrus malus</name>
    <dbReference type="NCBI Taxonomy" id="3750"/>
    <lineage>
        <taxon>Eukaryota</taxon>
        <taxon>Viridiplantae</taxon>
        <taxon>Streptophyta</taxon>
        <taxon>Embryophyta</taxon>
        <taxon>Tracheophyta</taxon>
        <taxon>Spermatophyta</taxon>
        <taxon>Magnoliopsida</taxon>
        <taxon>eudicotyledons</taxon>
        <taxon>Gunneridae</taxon>
        <taxon>Pentapetalae</taxon>
        <taxon>rosids</taxon>
        <taxon>fabids</taxon>
        <taxon>Rosales</taxon>
        <taxon>Rosaceae</taxon>
        <taxon>Amygdaloideae</taxon>
        <taxon>Maleae</taxon>
        <taxon>Malus</taxon>
    </lineage>
</organism>
<feature type="non-terminal residue" evidence="1">
    <location>
        <position position="1"/>
    </location>
</feature>
<gene>
    <name evidence="1" type="ORF">DVH24_014916</name>
</gene>
<dbReference type="AlphaFoldDB" id="A0A498K2F0"/>
<dbReference type="Proteomes" id="UP000290289">
    <property type="component" value="Chromosome 4"/>
</dbReference>
<accession>A0A498K2F0</accession>
<comment type="caution">
    <text evidence="1">The sequence shown here is derived from an EMBL/GenBank/DDBJ whole genome shotgun (WGS) entry which is preliminary data.</text>
</comment>
<name>A0A498K2F0_MALDO</name>
<dbReference type="EMBL" id="RDQH01000330">
    <property type="protein sequence ID" value="RXI01567.1"/>
    <property type="molecule type" value="Genomic_DNA"/>
</dbReference>
<sequence length="115" mass="12570">PSDDSGCRNQSWLLADNRTATSSCLTPALAYSSFKPSPTLFAKIVLTDLSSGCEFFLVAMIGVRCCVDEPSGALVFSFGDFCVDFLGYGLGFWEFFQLRRLLDTAAKWINGSDSQ</sequence>
<reference evidence="1 2" key="1">
    <citation type="submission" date="2018-10" db="EMBL/GenBank/DDBJ databases">
        <title>A high-quality apple genome assembly.</title>
        <authorList>
            <person name="Hu J."/>
        </authorList>
    </citation>
    <scope>NUCLEOTIDE SEQUENCE [LARGE SCALE GENOMIC DNA]</scope>
    <source>
        <strain evidence="2">cv. HFTH1</strain>
        <tissue evidence="1">Young leaf</tissue>
    </source>
</reference>
<proteinExistence type="predicted"/>
<evidence type="ECO:0000313" key="2">
    <source>
        <dbReference type="Proteomes" id="UP000290289"/>
    </source>
</evidence>